<organism evidence="1">
    <name type="scientific">bioreactor metagenome</name>
    <dbReference type="NCBI Taxonomy" id="1076179"/>
    <lineage>
        <taxon>unclassified sequences</taxon>
        <taxon>metagenomes</taxon>
        <taxon>ecological metagenomes</taxon>
    </lineage>
</organism>
<sequence length="72" mass="7708">MPTDDTFVPLGAAYYPVPAGSPTRSYAFLLVPGFTLLAFSSAVEPLRIANQLSQQPLEPMAFDGRCCTTLSP</sequence>
<comment type="caution">
    <text evidence="1">The sequence shown here is derived from an EMBL/GenBank/DDBJ whole genome shotgun (WGS) entry which is preliminary data.</text>
</comment>
<name>A0A644VLM6_9ZZZZ</name>
<dbReference type="EMBL" id="VSSQ01000333">
    <property type="protein sequence ID" value="MPL91552.1"/>
    <property type="molecule type" value="Genomic_DNA"/>
</dbReference>
<proteinExistence type="predicted"/>
<gene>
    <name evidence="1" type="ORF">SDC9_37627</name>
</gene>
<reference evidence="1" key="1">
    <citation type="submission" date="2019-08" db="EMBL/GenBank/DDBJ databases">
        <authorList>
            <person name="Kucharzyk K."/>
            <person name="Murdoch R.W."/>
            <person name="Higgins S."/>
            <person name="Loffler F."/>
        </authorList>
    </citation>
    <scope>NUCLEOTIDE SEQUENCE</scope>
</reference>
<dbReference type="AlphaFoldDB" id="A0A644VLM6"/>
<evidence type="ECO:0000313" key="1">
    <source>
        <dbReference type="EMBL" id="MPL91552.1"/>
    </source>
</evidence>
<protein>
    <submittedName>
        <fullName evidence="1">Uncharacterized protein</fullName>
    </submittedName>
</protein>
<accession>A0A644VLM6</accession>